<sequence>MKLKDFIEIMESIAPKELKESYDNVGLMIGDSQKEITKILLALDCTLDVIEEAVENKVELIVTHHPLLFIKPSNITTDTLQGRKVINLIQNDIALYSSHTNFDTVCGGLNDSLLRILGFEKGDIIEKVNDSNYNAAGIGRIVELKDASLGMVIDLVKDKLNLKNLRYAGNLNSSVKKLAIVNGSGEDYFELARAKGADTILTGDTTYHFVSDYKEMGMNIIDAGHFGTEWLSFLQAIEMLKTKVKEQYSNIEFIVSSKIKDPYEII</sequence>
<evidence type="ECO:0000313" key="2">
    <source>
        <dbReference type="Proteomes" id="UP001058074"/>
    </source>
</evidence>
<organism evidence="1 2">
    <name type="scientific">Inconstantimicrobium mannanitabidum</name>
    <dbReference type="NCBI Taxonomy" id="1604901"/>
    <lineage>
        <taxon>Bacteria</taxon>
        <taxon>Bacillati</taxon>
        <taxon>Bacillota</taxon>
        <taxon>Clostridia</taxon>
        <taxon>Eubacteriales</taxon>
        <taxon>Clostridiaceae</taxon>
        <taxon>Inconstantimicrobium</taxon>
    </lineage>
</organism>
<dbReference type="Proteomes" id="UP001058074">
    <property type="component" value="Unassembled WGS sequence"/>
</dbReference>
<proteinExistence type="predicted"/>
<reference evidence="1" key="1">
    <citation type="journal article" date="2025" name="Int. J. Syst. Evol. Microbiol.">
        <title>Inconstantimicrobium mannanitabidum sp. nov., a novel member of the family Clostridiaceae isolated from anoxic soil under the treatment of reductive soil disinfestation.</title>
        <authorList>
            <person name="Ueki A."/>
            <person name="Tonouchi A."/>
            <person name="Honma S."/>
            <person name="Kaku N."/>
            <person name="Ueki K."/>
        </authorList>
    </citation>
    <scope>NUCLEOTIDE SEQUENCE</scope>
    <source>
        <strain evidence="1">TW13</strain>
    </source>
</reference>
<gene>
    <name evidence="1" type="ORF">rsdtw13_08510</name>
</gene>
<accession>A0ACB5R991</accession>
<protein>
    <submittedName>
        <fullName evidence="1">GTP cyclohydrolase 1 type 2</fullName>
    </submittedName>
</protein>
<dbReference type="EMBL" id="BROD01000001">
    <property type="protein sequence ID" value="GKX65593.1"/>
    <property type="molecule type" value="Genomic_DNA"/>
</dbReference>
<keyword evidence="2" id="KW-1185">Reference proteome</keyword>
<comment type="caution">
    <text evidence="1">The sequence shown here is derived from an EMBL/GenBank/DDBJ whole genome shotgun (WGS) entry which is preliminary data.</text>
</comment>
<evidence type="ECO:0000313" key="1">
    <source>
        <dbReference type="EMBL" id="GKX65593.1"/>
    </source>
</evidence>
<name>A0ACB5R991_9CLOT</name>